<gene>
    <name evidence="2" type="ORF">GCM10007384_37720</name>
</gene>
<proteinExistence type="predicted"/>
<dbReference type="RefSeq" id="WP_155837932.1">
    <property type="nucleotide sequence ID" value="NZ_BMWS01000040.1"/>
</dbReference>
<evidence type="ECO:0000256" key="1">
    <source>
        <dbReference type="SAM" id="Phobius"/>
    </source>
</evidence>
<keyword evidence="3" id="KW-1185">Reference proteome</keyword>
<keyword evidence="1" id="KW-0812">Transmembrane</keyword>
<protein>
    <submittedName>
        <fullName evidence="2">Uncharacterized protein</fullName>
    </submittedName>
</protein>
<comment type="caution">
    <text evidence="2">The sequence shown here is derived from an EMBL/GenBank/DDBJ whole genome shotgun (WGS) entry which is preliminary data.</text>
</comment>
<dbReference type="Proteomes" id="UP000601108">
    <property type="component" value="Unassembled WGS sequence"/>
</dbReference>
<evidence type="ECO:0000313" key="2">
    <source>
        <dbReference type="EMBL" id="GGX33505.1"/>
    </source>
</evidence>
<keyword evidence="1" id="KW-1133">Transmembrane helix</keyword>
<reference evidence="2 3" key="1">
    <citation type="journal article" date="2014" name="Int. J. Syst. Evol. Microbiol.">
        <title>Complete genome sequence of Corynebacterium casei LMG S-19264T (=DSM 44701T), isolated from a smear-ripened cheese.</title>
        <authorList>
            <consortium name="US DOE Joint Genome Institute (JGI-PGF)"/>
            <person name="Walter F."/>
            <person name="Albersmeier A."/>
            <person name="Kalinowski J."/>
            <person name="Ruckert C."/>
        </authorList>
    </citation>
    <scope>NUCLEOTIDE SEQUENCE [LARGE SCALE GENOMIC DNA]</scope>
    <source>
        <strain evidence="2 3">KCTC 12285</strain>
    </source>
</reference>
<name>A0A918JYM7_9FLAO</name>
<dbReference type="EMBL" id="BMWS01000040">
    <property type="protein sequence ID" value="GGX33505.1"/>
    <property type="molecule type" value="Genomic_DNA"/>
</dbReference>
<organism evidence="2 3">
    <name type="scientific">Aquimarina muelleri</name>
    <dbReference type="NCBI Taxonomy" id="279356"/>
    <lineage>
        <taxon>Bacteria</taxon>
        <taxon>Pseudomonadati</taxon>
        <taxon>Bacteroidota</taxon>
        <taxon>Flavobacteriia</taxon>
        <taxon>Flavobacteriales</taxon>
        <taxon>Flavobacteriaceae</taxon>
        <taxon>Aquimarina</taxon>
    </lineage>
</organism>
<feature type="transmembrane region" description="Helical" evidence="1">
    <location>
        <begin position="28"/>
        <end position="47"/>
    </location>
</feature>
<sequence>MKFVKEENEERRDYIFQKNTKTRIGTRLIVVILILLIIAVAVSGIFLELF</sequence>
<keyword evidence="1" id="KW-0472">Membrane</keyword>
<evidence type="ECO:0000313" key="3">
    <source>
        <dbReference type="Proteomes" id="UP000601108"/>
    </source>
</evidence>
<dbReference type="AlphaFoldDB" id="A0A918JYM7"/>
<accession>A0A918JYM7</accession>